<evidence type="ECO:0000313" key="3">
    <source>
        <dbReference type="Proteomes" id="UP001054945"/>
    </source>
</evidence>
<dbReference type="AlphaFoldDB" id="A0AAV4N6J2"/>
<protein>
    <submittedName>
        <fullName evidence="2">Uncharacterized protein</fullName>
    </submittedName>
</protein>
<keyword evidence="1" id="KW-1133">Transmembrane helix</keyword>
<comment type="caution">
    <text evidence="2">The sequence shown here is derived from an EMBL/GenBank/DDBJ whole genome shotgun (WGS) entry which is preliminary data.</text>
</comment>
<gene>
    <name evidence="2" type="ORF">CEXT_17381</name>
</gene>
<reference evidence="2 3" key="1">
    <citation type="submission" date="2021-06" db="EMBL/GenBank/DDBJ databases">
        <title>Caerostris extrusa draft genome.</title>
        <authorList>
            <person name="Kono N."/>
            <person name="Arakawa K."/>
        </authorList>
    </citation>
    <scope>NUCLEOTIDE SEQUENCE [LARGE SCALE GENOMIC DNA]</scope>
</reference>
<proteinExistence type="predicted"/>
<keyword evidence="1" id="KW-0472">Membrane</keyword>
<dbReference type="Proteomes" id="UP001054945">
    <property type="component" value="Unassembled WGS sequence"/>
</dbReference>
<evidence type="ECO:0000313" key="2">
    <source>
        <dbReference type="EMBL" id="GIX79578.1"/>
    </source>
</evidence>
<evidence type="ECO:0000256" key="1">
    <source>
        <dbReference type="SAM" id="Phobius"/>
    </source>
</evidence>
<organism evidence="2 3">
    <name type="scientific">Caerostris extrusa</name>
    <name type="common">Bark spider</name>
    <name type="synonym">Caerostris bankana</name>
    <dbReference type="NCBI Taxonomy" id="172846"/>
    <lineage>
        <taxon>Eukaryota</taxon>
        <taxon>Metazoa</taxon>
        <taxon>Ecdysozoa</taxon>
        <taxon>Arthropoda</taxon>
        <taxon>Chelicerata</taxon>
        <taxon>Arachnida</taxon>
        <taxon>Araneae</taxon>
        <taxon>Araneomorphae</taxon>
        <taxon>Entelegynae</taxon>
        <taxon>Araneoidea</taxon>
        <taxon>Araneidae</taxon>
        <taxon>Caerostris</taxon>
    </lineage>
</organism>
<feature type="transmembrane region" description="Helical" evidence="1">
    <location>
        <begin position="51"/>
        <end position="72"/>
    </location>
</feature>
<dbReference type="EMBL" id="BPLR01020510">
    <property type="protein sequence ID" value="GIX79578.1"/>
    <property type="molecule type" value="Genomic_DNA"/>
</dbReference>
<sequence>MNSSMRTFIPPAGLATPTRIRKLISGPIALVWQSTVQVLCGIFREMCENALYLLILSTSVFPMTNLIVIVPIHENVSCCFVSIAEHTSTPISWKVLYRFKNNQRP</sequence>
<keyword evidence="1" id="KW-0812">Transmembrane</keyword>
<accession>A0AAV4N6J2</accession>
<name>A0AAV4N6J2_CAEEX</name>
<keyword evidence="3" id="KW-1185">Reference proteome</keyword>